<evidence type="ECO:0000256" key="1">
    <source>
        <dbReference type="SAM" id="MobiDB-lite"/>
    </source>
</evidence>
<organism evidence="2 3">
    <name type="scientific">Myotis myotis</name>
    <name type="common">Greater mouse-eared bat</name>
    <name type="synonym">Vespertilio myotis</name>
    <dbReference type="NCBI Taxonomy" id="51298"/>
    <lineage>
        <taxon>Eukaryota</taxon>
        <taxon>Metazoa</taxon>
        <taxon>Chordata</taxon>
        <taxon>Craniata</taxon>
        <taxon>Vertebrata</taxon>
        <taxon>Euteleostomi</taxon>
        <taxon>Mammalia</taxon>
        <taxon>Eutheria</taxon>
        <taxon>Laurasiatheria</taxon>
        <taxon>Chiroptera</taxon>
        <taxon>Yangochiroptera</taxon>
        <taxon>Vespertilionidae</taxon>
        <taxon>Myotis</taxon>
    </lineage>
</organism>
<dbReference type="AlphaFoldDB" id="A0A7J7TIH8"/>
<dbReference type="Proteomes" id="UP000527355">
    <property type="component" value="Unassembled WGS sequence"/>
</dbReference>
<reference evidence="2 3" key="1">
    <citation type="journal article" date="2020" name="Nature">
        <title>Six reference-quality genomes reveal evolution of bat adaptations.</title>
        <authorList>
            <person name="Jebb D."/>
            <person name="Huang Z."/>
            <person name="Pippel M."/>
            <person name="Hughes G.M."/>
            <person name="Lavrichenko K."/>
            <person name="Devanna P."/>
            <person name="Winkler S."/>
            <person name="Jermiin L.S."/>
            <person name="Skirmuntt E.C."/>
            <person name="Katzourakis A."/>
            <person name="Burkitt-Gray L."/>
            <person name="Ray D.A."/>
            <person name="Sullivan K.A.M."/>
            <person name="Roscito J.G."/>
            <person name="Kirilenko B.M."/>
            <person name="Davalos L.M."/>
            <person name="Corthals A.P."/>
            <person name="Power M.L."/>
            <person name="Jones G."/>
            <person name="Ransome R.D."/>
            <person name="Dechmann D.K.N."/>
            <person name="Locatelli A.G."/>
            <person name="Puechmaille S.J."/>
            <person name="Fedrigo O."/>
            <person name="Jarvis E.D."/>
            <person name="Hiller M."/>
            <person name="Vernes S.C."/>
            <person name="Myers E.W."/>
            <person name="Teeling E.C."/>
        </authorList>
    </citation>
    <scope>NUCLEOTIDE SEQUENCE [LARGE SCALE GENOMIC DNA]</scope>
    <source>
        <strain evidence="2">MMyoMyo1</strain>
        <tissue evidence="2">Flight muscle</tissue>
    </source>
</reference>
<comment type="caution">
    <text evidence="2">The sequence shown here is derived from an EMBL/GenBank/DDBJ whole genome shotgun (WGS) entry which is preliminary data.</text>
</comment>
<evidence type="ECO:0000313" key="3">
    <source>
        <dbReference type="Proteomes" id="UP000527355"/>
    </source>
</evidence>
<protein>
    <submittedName>
        <fullName evidence="2">Uncharacterized protein</fullName>
    </submittedName>
</protein>
<accession>A0A7J7TIH8</accession>
<name>A0A7J7TIH8_MYOMY</name>
<feature type="region of interest" description="Disordered" evidence="1">
    <location>
        <begin position="99"/>
        <end position="132"/>
    </location>
</feature>
<keyword evidence="3" id="KW-1185">Reference proteome</keyword>
<dbReference type="EMBL" id="JABWUV010000016">
    <property type="protein sequence ID" value="KAF6300584.1"/>
    <property type="molecule type" value="Genomic_DNA"/>
</dbReference>
<sequence length="132" mass="13755">MGPATIGLARVGSGPVVLEVLGDSQGLSPVGLDPVFWPLVVQRVCICGPGVIRVSSQSSAQGKPCLPRCQPPLVARVPAPYRSLGGLVFSLHLVVPTPGQGSPWRHRAAGQALDGPHRHRSYSGGKKWPCGP</sequence>
<proteinExistence type="predicted"/>
<gene>
    <name evidence="2" type="ORF">mMyoMyo1_009058</name>
</gene>
<evidence type="ECO:0000313" key="2">
    <source>
        <dbReference type="EMBL" id="KAF6300584.1"/>
    </source>
</evidence>